<sequence length="48" mass="5605">MSHNDNCKGLRNKFKCPHCSHGYMMEWAKNNHVKNCAWNDDVLGRKGE</sequence>
<gene>
    <name evidence="1" type="ORF">LCGC14_1588820</name>
</gene>
<protein>
    <submittedName>
        <fullName evidence="1">Uncharacterized protein</fullName>
    </submittedName>
</protein>
<dbReference type="AlphaFoldDB" id="A0A0F9IEN6"/>
<reference evidence="1" key="1">
    <citation type="journal article" date="2015" name="Nature">
        <title>Complex archaea that bridge the gap between prokaryotes and eukaryotes.</title>
        <authorList>
            <person name="Spang A."/>
            <person name="Saw J.H."/>
            <person name="Jorgensen S.L."/>
            <person name="Zaremba-Niedzwiedzka K."/>
            <person name="Martijn J."/>
            <person name="Lind A.E."/>
            <person name="van Eijk R."/>
            <person name="Schleper C."/>
            <person name="Guy L."/>
            <person name="Ettema T.J."/>
        </authorList>
    </citation>
    <scope>NUCLEOTIDE SEQUENCE</scope>
</reference>
<evidence type="ECO:0000313" key="1">
    <source>
        <dbReference type="EMBL" id="KKM26051.1"/>
    </source>
</evidence>
<name>A0A0F9IEN6_9ZZZZ</name>
<dbReference type="EMBL" id="LAZR01012586">
    <property type="protein sequence ID" value="KKM26051.1"/>
    <property type="molecule type" value="Genomic_DNA"/>
</dbReference>
<accession>A0A0F9IEN6</accession>
<comment type="caution">
    <text evidence="1">The sequence shown here is derived from an EMBL/GenBank/DDBJ whole genome shotgun (WGS) entry which is preliminary data.</text>
</comment>
<organism evidence="1">
    <name type="scientific">marine sediment metagenome</name>
    <dbReference type="NCBI Taxonomy" id="412755"/>
    <lineage>
        <taxon>unclassified sequences</taxon>
        <taxon>metagenomes</taxon>
        <taxon>ecological metagenomes</taxon>
    </lineage>
</organism>
<proteinExistence type="predicted"/>